<gene>
    <name evidence="5" type="ORF">METZ01_LOCUS68865</name>
</gene>
<evidence type="ECO:0000256" key="3">
    <source>
        <dbReference type="ARBA" id="ARBA00023004"/>
    </source>
</evidence>
<dbReference type="GO" id="GO:0004130">
    <property type="term" value="F:cytochrome-c peroxidase activity"/>
    <property type="evidence" value="ECO:0007669"/>
    <property type="project" value="TreeGrafter"/>
</dbReference>
<evidence type="ECO:0000256" key="1">
    <source>
        <dbReference type="ARBA" id="ARBA00022617"/>
    </source>
</evidence>
<sequence>MILYYNNKEGLDISLKSLSTIYKKFGFLYPTKIENVYSSSILKDNMPLGIVRGTTYLAGIFPVEGINVGCASCHVGTSYGEDGLPAKEVWAGQPNTSINFELYLNEMFNAMAYSLNQDSEFFKNTINKLFPEMSLLERFTINRLLLNPIKKRVVDLQKTINRPVPYPAGGPGLTNGVAALKYQLKTINRKQFDANEAALTSIPDLSSRILRSSLLYDGVYAKNQNRFYEKRLDNISTEVIKDHSFLVSIFTVPTMGQSFGKAIELQPQIDNVLSTIYTEYEPKKFPGKADLELAEQGRISYNENCQSCHGYYAGKLEDLTLVSFPNKLVPWKDILTDPTRFSRMDEKTAKIINSSEYSDHINAKQTNGYVGTILDGIWVTAPYLHNGSVPTLWHLFYPEERPSKFLIGGHMLDYERVGIAFKNDEEGFLNDYLNYPSNYIPFSNPVIYDTSLPGCSNRGHEFEFSNLNDGEKTALIEYLKLL</sequence>
<dbReference type="InterPro" id="IPR009056">
    <property type="entry name" value="Cyt_c-like_dom"/>
</dbReference>
<dbReference type="PROSITE" id="PS51007">
    <property type="entry name" value="CYTC"/>
    <property type="match status" value="1"/>
</dbReference>
<accession>A0A381TKG6</accession>
<dbReference type="Gene3D" id="1.10.760.10">
    <property type="entry name" value="Cytochrome c-like domain"/>
    <property type="match status" value="1"/>
</dbReference>
<evidence type="ECO:0000313" key="5">
    <source>
        <dbReference type="EMBL" id="SVA16011.1"/>
    </source>
</evidence>
<name>A0A381TKG6_9ZZZZ</name>
<proteinExistence type="predicted"/>
<dbReference type="Pfam" id="PF21419">
    <property type="entry name" value="RoxA-like_Cyt-c"/>
    <property type="match status" value="1"/>
</dbReference>
<keyword evidence="1" id="KW-0349">Heme</keyword>
<dbReference type="GO" id="GO:0020037">
    <property type="term" value="F:heme binding"/>
    <property type="evidence" value="ECO:0007669"/>
    <property type="project" value="InterPro"/>
</dbReference>
<dbReference type="PANTHER" id="PTHR30600:SF9">
    <property type="entry name" value="BLR7738 PROTEIN"/>
    <property type="match status" value="1"/>
</dbReference>
<dbReference type="GO" id="GO:0009055">
    <property type="term" value="F:electron transfer activity"/>
    <property type="evidence" value="ECO:0007669"/>
    <property type="project" value="InterPro"/>
</dbReference>
<feature type="domain" description="Cytochrome c" evidence="4">
    <location>
        <begin position="292"/>
        <end position="482"/>
    </location>
</feature>
<dbReference type="SUPFAM" id="SSF46626">
    <property type="entry name" value="Cytochrome c"/>
    <property type="match status" value="1"/>
</dbReference>
<keyword evidence="2" id="KW-0479">Metal-binding</keyword>
<reference evidence="5" key="1">
    <citation type="submission" date="2018-05" db="EMBL/GenBank/DDBJ databases">
        <authorList>
            <person name="Lanie J.A."/>
            <person name="Ng W.-L."/>
            <person name="Kazmierczak K.M."/>
            <person name="Andrzejewski T.M."/>
            <person name="Davidsen T.M."/>
            <person name="Wayne K.J."/>
            <person name="Tettelin H."/>
            <person name="Glass J.I."/>
            <person name="Rusch D."/>
            <person name="Podicherti R."/>
            <person name="Tsui H.-C.T."/>
            <person name="Winkler M.E."/>
        </authorList>
    </citation>
    <scope>NUCLEOTIDE SEQUENCE</scope>
</reference>
<dbReference type="InterPro" id="IPR036909">
    <property type="entry name" value="Cyt_c-like_dom_sf"/>
</dbReference>
<dbReference type="PANTHER" id="PTHR30600">
    <property type="entry name" value="CYTOCHROME C PEROXIDASE-RELATED"/>
    <property type="match status" value="1"/>
</dbReference>
<dbReference type="GO" id="GO:0046872">
    <property type="term" value="F:metal ion binding"/>
    <property type="evidence" value="ECO:0007669"/>
    <property type="project" value="UniProtKB-KW"/>
</dbReference>
<protein>
    <recommendedName>
        <fullName evidence="4">Cytochrome c domain-containing protein</fullName>
    </recommendedName>
</protein>
<dbReference type="InterPro" id="IPR051395">
    <property type="entry name" value="Cytochrome_c_Peroxidase/MauG"/>
</dbReference>
<dbReference type="EMBL" id="UINC01004668">
    <property type="protein sequence ID" value="SVA16011.1"/>
    <property type="molecule type" value="Genomic_DNA"/>
</dbReference>
<evidence type="ECO:0000256" key="2">
    <source>
        <dbReference type="ARBA" id="ARBA00022723"/>
    </source>
</evidence>
<organism evidence="5">
    <name type="scientific">marine metagenome</name>
    <dbReference type="NCBI Taxonomy" id="408172"/>
    <lineage>
        <taxon>unclassified sequences</taxon>
        <taxon>metagenomes</taxon>
        <taxon>ecological metagenomes</taxon>
    </lineage>
</organism>
<evidence type="ECO:0000259" key="4">
    <source>
        <dbReference type="PROSITE" id="PS51007"/>
    </source>
</evidence>
<keyword evidence="3" id="KW-0408">Iron</keyword>
<dbReference type="AlphaFoldDB" id="A0A381TKG6"/>